<dbReference type="PANTHER" id="PTHR47219:SF9">
    <property type="entry name" value="GTPASE ACTIVATING PROTEIN AND CENTROSOME-ASSOCIATED, ISOFORM B"/>
    <property type="match status" value="1"/>
</dbReference>
<dbReference type="VEuPathDB" id="FungiDB:H310_01413"/>
<feature type="domain" description="FYVE-type" evidence="6">
    <location>
        <begin position="61"/>
        <end position="114"/>
    </location>
</feature>
<dbReference type="OrthoDB" id="295078at2759"/>
<evidence type="ECO:0000259" key="6">
    <source>
        <dbReference type="PROSITE" id="PS50178"/>
    </source>
</evidence>
<dbReference type="SMART" id="SM00164">
    <property type="entry name" value="TBC"/>
    <property type="match status" value="1"/>
</dbReference>
<gene>
    <name evidence="7" type="ORF">H310_01413</name>
</gene>
<name>A0A024USL9_9STRA</name>
<dbReference type="Pfam" id="PF01363">
    <property type="entry name" value="FYVE"/>
    <property type="match status" value="1"/>
</dbReference>
<dbReference type="PANTHER" id="PTHR47219">
    <property type="entry name" value="RAB GTPASE-ACTIVATING PROTEIN 1-LIKE"/>
    <property type="match status" value="1"/>
</dbReference>
<dbReference type="InterPro" id="IPR050302">
    <property type="entry name" value="Rab_GAP_TBC_domain"/>
</dbReference>
<dbReference type="eggNOG" id="KOG4436">
    <property type="taxonomic scope" value="Eukaryota"/>
</dbReference>
<reference evidence="7" key="1">
    <citation type="submission" date="2013-12" db="EMBL/GenBank/DDBJ databases">
        <title>The Genome Sequence of Aphanomyces invadans NJM9701.</title>
        <authorList>
            <consortium name="The Broad Institute Genomics Platform"/>
            <person name="Russ C."/>
            <person name="Tyler B."/>
            <person name="van West P."/>
            <person name="Dieguez-Uribeondo J."/>
            <person name="Young S.K."/>
            <person name="Zeng Q."/>
            <person name="Gargeya S."/>
            <person name="Fitzgerald M."/>
            <person name="Abouelleil A."/>
            <person name="Alvarado L."/>
            <person name="Chapman S.B."/>
            <person name="Gainer-Dewar J."/>
            <person name="Goldberg J."/>
            <person name="Griggs A."/>
            <person name="Gujja S."/>
            <person name="Hansen M."/>
            <person name="Howarth C."/>
            <person name="Imamovic A."/>
            <person name="Ireland A."/>
            <person name="Larimer J."/>
            <person name="McCowan C."/>
            <person name="Murphy C."/>
            <person name="Pearson M."/>
            <person name="Poon T.W."/>
            <person name="Priest M."/>
            <person name="Roberts A."/>
            <person name="Saif S."/>
            <person name="Shea T."/>
            <person name="Sykes S."/>
            <person name="Wortman J."/>
            <person name="Nusbaum C."/>
            <person name="Birren B."/>
        </authorList>
    </citation>
    <scope>NUCLEOTIDE SEQUENCE [LARGE SCALE GENOMIC DNA]</scope>
    <source>
        <strain evidence="7">NJM9701</strain>
    </source>
</reference>
<sequence>MQFQCASRSSEADVAAMQTSQQPLRPRNVSVGSCTSTTSVFSVKVLHADAMLIAGAPWVPDDAMDVCMVCFALFTPFRRKHHCRSCGALVCGNCSKGRLRIDGMEQKSRVCDVCQRTDLPPQTWQEWLWSIELLRATCQTAAWWSSVMKRRQMTIGAIPSLDDVERRSGDDVDALQTHPKHAQDLHQIQIDIDRTFNAPRHRSLPVESYSRNALKDIRKHALQRVLNGYAACYPSIGYCQGMDYVASILLFGSKWDCSYAFRLLCVLMETYDLKSIYSPGLPLLNARFYQLDELVHVHLRDLHDHLVHHQIHPNVYASGWFLTLFANFHSLAPRVVLRFFDLFFATGWKAFFRVALALLSMAKRMLLHAHHTDALLTLLHTRLFDLVPDTDSSIHTFFALAMSFKVTNASLRSLEEQYTRTSNGGTFLDEDLMEHHTS</sequence>
<protein>
    <recommendedName>
        <fullName evidence="8">FYVE-type domain-containing protein</fullName>
    </recommendedName>
</protein>
<evidence type="ECO:0000256" key="2">
    <source>
        <dbReference type="ARBA" id="ARBA00022771"/>
    </source>
</evidence>
<evidence type="ECO:0000313" key="7">
    <source>
        <dbReference type="EMBL" id="ETW08930.1"/>
    </source>
</evidence>
<dbReference type="Gene3D" id="3.30.40.10">
    <property type="entry name" value="Zinc/RING finger domain, C3HC4 (zinc finger)"/>
    <property type="match status" value="1"/>
</dbReference>
<dbReference type="GeneID" id="20078463"/>
<keyword evidence="3" id="KW-0862">Zinc</keyword>
<dbReference type="SMART" id="SM00064">
    <property type="entry name" value="FYVE"/>
    <property type="match status" value="1"/>
</dbReference>
<dbReference type="eggNOG" id="KOG1841">
    <property type="taxonomic scope" value="Eukaryota"/>
</dbReference>
<dbReference type="GO" id="GO:0005096">
    <property type="term" value="F:GTPase activator activity"/>
    <property type="evidence" value="ECO:0007669"/>
    <property type="project" value="TreeGrafter"/>
</dbReference>
<dbReference type="InterPro" id="IPR011011">
    <property type="entry name" value="Znf_FYVE_PHD"/>
</dbReference>
<dbReference type="SUPFAM" id="SSF57903">
    <property type="entry name" value="FYVE/PHD zinc finger"/>
    <property type="match status" value="1"/>
</dbReference>
<accession>A0A024USL9</accession>
<evidence type="ECO:0000259" key="5">
    <source>
        <dbReference type="PROSITE" id="PS50086"/>
    </source>
</evidence>
<dbReference type="GO" id="GO:0008270">
    <property type="term" value="F:zinc ion binding"/>
    <property type="evidence" value="ECO:0007669"/>
    <property type="project" value="UniProtKB-KW"/>
</dbReference>
<dbReference type="RefSeq" id="XP_008862735.1">
    <property type="nucleotide sequence ID" value="XM_008864513.1"/>
</dbReference>
<dbReference type="PROSITE" id="PS50178">
    <property type="entry name" value="ZF_FYVE"/>
    <property type="match status" value="1"/>
</dbReference>
<evidence type="ECO:0008006" key="8">
    <source>
        <dbReference type="Google" id="ProtNLM"/>
    </source>
</evidence>
<feature type="domain" description="Rab-GAP TBC" evidence="5">
    <location>
        <begin position="119"/>
        <end position="347"/>
    </location>
</feature>
<keyword evidence="1" id="KW-0479">Metal-binding</keyword>
<dbReference type="EMBL" id="KI913953">
    <property type="protein sequence ID" value="ETW08930.1"/>
    <property type="molecule type" value="Genomic_DNA"/>
</dbReference>
<dbReference type="InterPro" id="IPR013083">
    <property type="entry name" value="Znf_RING/FYVE/PHD"/>
</dbReference>
<proteinExistence type="predicted"/>
<organism evidence="7">
    <name type="scientific">Aphanomyces invadans</name>
    <dbReference type="NCBI Taxonomy" id="157072"/>
    <lineage>
        <taxon>Eukaryota</taxon>
        <taxon>Sar</taxon>
        <taxon>Stramenopiles</taxon>
        <taxon>Oomycota</taxon>
        <taxon>Saprolegniomycetes</taxon>
        <taxon>Saprolegniales</taxon>
        <taxon>Verrucalvaceae</taxon>
        <taxon>Aphanomyces</taxon>
    </lineage>
</organism>
<dbReference type="InterPro" id="IPR000306">
    <property type="entry name" value="Znf_FYVE"/>
</dbReference>
<evidence type="ECO:0000256" key="3">
    <source>
        <dbReference type="ARBA" id="ARBA00022833"/>
    </source>
</evidence>
<dbReference type="Gene3D" id="1.10.472.80">
    <property type="entry name" value="Ypt/Rab-GAP domain of gyp1p, domain 3"/>
    <property type="match status" value="1"/>
</dbReference>
<evidence type="ECO:0000256" key="4">
    <source>
        <dbReference type="PROSITE-ProRule" id="PRU00091"/>
    </source>
</evidence>
<dbReference type="Gene3D" id="1.10.8.270">
    <property type="entry name" value="putative rabgap domain of human tbc1 domain family member 14 like domains"/>
    <property type="match status" value="1"/>
</dbReference>
<dbReference type="PROSITE" id="PS50086">
    <property type="entry name" value="TBC_RABGAP"/>
    <property type="match status" value="1"/>
</dbReference>
<dbReference type="InterPro" id="IPR035969">
    <property type="entry name" value="Rab-GAP_TBC_sf"/>
</dbReference>
<dbReference type="GO" id="GO:0031267">
    <property type="term" value="F:small GTPase binding"/>
    <property type="evidence" value="ECO:0007669"/>
    <property type="project" value="TreeGrafter"/>
</dbReference>
<dbReference type="Pfam" id="PF00566">
    <property type="entry name" value="RabGAP-TBC"/>
    <property type="match status" value="1"/>
</dbReference>
<dbReference type="STRING" id="157072.A0A024USL9"/>
<dbReference type="SUPFAM" id="SSF47923">
    <property type="entry name" value="Ypt/Rab-GAP domain of gyp1p"/>
    <property type="match status" value="2"/>
</dbReference>
<dbReference type="InterPro" id="IPR000195">
    <property type="entry name" value="Rab-GAP-TBC_dom"/>
</dbReference>
<dbReference type="InterPro" id="IPR017455">
    <property type="entry name" value="Znf_FYVE-rel"/>
</dbReference>
<keyword evidence="2 4" id="KW-0863">Zinc-finger</keyword>
<dbReference type="AlphaFoldDB" id="A0A024USL9"/>
<evidence type="ECO:0000256" key="1">
    <source>
        <dbReference type="ARBA" id="ARBA00022723"/>
    </source>
</evidence>